<dbReference type="PANTHER" id="PTHR46817">
    <property type="entry name" value="PHOSPHOINOSITIDE PHOSPHATASE SAC9-RELATED"/>
    <property type="match status" value="1"/>
</dbReference>
<reference evidence="2 3" key="1">
    <citation type="journal article" date="2021" name="BMC Genomics">
        <title>Datura genome reveals duplications of psychoactive alkaloid biosynthetic genes and high mutation rate following tissue culture.</title>
        <authorList>
            <person name="Rajewski A."/>
            <person name="Carter-House D."/>
            <person name="Stajich J."/>
            <person name="Litt A."/>
        </authorList>
    </citation>
    <scope>NUCLEOTIDE SEQUENCE [LARGE SCALE GENOMIC DNA]</scope>
    <source>
        <strain evidence="2">AR-01</strain>
    </source>
</reference>
<comment type="caution">
    <text evidence="2">The sequence shown here is derived from an EMBL/GenBank/DDBJ whole genome shotgun (WGS) entry which is preliminary data.</text>
</comment>
<keyword evidence="3" id="KW-1185">Reference proteome</keyword>
<dbReference type="PANTHER" id="PTHR46817:SF1">
    <property type="entry name" value="SAC DOMAIN-CONTAINING PROTEIN"/>
    <property type="match status" value="1"/>
</dbReference>
<gene>
    <name evidence="2" type="ORF">HAX54_036905</name>
</gene>
<dbReference type="EMBL" id="JACEIK010004910">
    <property type="protein sequence ID" value="MCD9646748.1"/>
    <property type="molecule type" value="Genomic_DNA"/>
</dbReference>
<dbReference type="Proteomes" id="UP000823775">
    <property type="component" value="Unassembled WGS sequence"/>
</dbReference>
<dbReference type="Pfam" id="PF24790">
    <property type="entry name" value="SAC9_GBDL_1st"/>
    <property type="match status" value="1"/>
</dbReference>
<feature type="domain" description="SAC" evidence="1">
    <location>
        <begin position="173"/>
        <end position="271"/>
    </location>
</feature>
<sequence>MVYFLLRQSCRPSIQNLPGGGCVYTVTETQWIKISLQNPQPLGKGETKNVQEVMELDIDGKHYFCESRDITRPFPSRMPLQNPDGNLCGINGFQCPSKRLDFQSIVLFFCSVFPAFVLLFKPTLSVSESETDRCNILSFLINRGFAESRSFGSSGQQEGVVALLLVVGSTLGLGNEVECEQLVWVPKSAVQSVPFNTYIWRRGTIPMWWGAELKLTAAEAEIYVSKRDPYKGSAQYYQGKSESILVQHFEESLNYIRSTGKLPYTRVHLINYDWHASVKLKGEQQTIEGLWYLLKAPTISISIRIICLLFSASKIAKVFMEQCRRLGISLDSDLAYGYQSYNNNGDTAPLLLAGKRTDANIHIALYTGSKAMHSQILSIFNEEAGKFKQFSAAQNMKITLQKPLYVASRPTGCFLKPIVNIFPISDVGASLLSFKRKAMTWLHLQATDLMSGWALSAGGLKLVLEGLLYHNTATFPLYDFGNLKEKWIFLLSCCCTHVLICYGWWRPITLGEIEILGMCLPWRFILKHEGSSTGFLNKQKPNMMQQATENVFHGGDDLLDFLDDAFVQQPKEANISNMSKGPSDNNTQRYLDCFSAPCGTPNGEKDKLLMEAVELETERFR</sequence>
<organism evidence="2 3">
    <name type="scientific">Datura stramonium</name>
    <name type="common">Jimsonweed</name>
    <name type="synonym">Common thornapple</name>
    <dbReference type="NCBI Taxonomy" id="4076"/>
    <lineage>
        <taxon>Eukaryota</taxon>
        <taxon>Viridiplantae</taxon>
        <taxon>Streptophyta</taxon>
        <taxon>Embryophyta</taxon>
        <taxon>Tracheophyta</taxon>
        <taxon>Spermatophyta</taxon>
        <taxon>Magnoliopsida</taxon>
        <taxon>eudicotyledons</taxon>
        <taxon>Gunneridae</taxon>
        <taxon>Pentapetalae</taxon>
        <taxon>asterids</taxon>
        <taxon>lamiids</taxon>
        <taxon>Solanales</taxon>
        <taxon>Solanaceae</taxon>
        <taxon>Solanoideae</taxon>
        <taxon>Datureae</taxon>
        <taxon>Datura</taxon>
    </lineage>
</organism>
<evidence type="ECO:0000313" key="3">
    <source>
        <dbReference type="Proteomes" id="UP000823775"/>
    </source>
</evidence>
<name>A0ABS8VKS5_DATST</name>
<dbReference type="InterPro" id="IPR002013">
    <property type="entry name" value="SAC_dom"/>
</dbReference>
<accession>A0ABS8VKS5</accession>
<protein>
    <recommendedName>
        <fullName evidence="1">SAC domain-containing protein</fullName>
    </recommendedName>
</protein>
<proteinExistence type="predicted"/>
<evidence type="ECO:0000313" key="2">
    <source>
        <dbReference type="EMBL" id="MCD9646748.1"/>
    </source>
</evidence>
<dbReference type="PROSITE" id="PS50275">
    <property type="entry name" value="SAC"/>
    <property type="match status" value="1"/>
</dbReference>
<dbReference type="InterPro" id="IPR057555">
    <property type="entry name" value="SAC9_GBDL_1st"/>
</dbReference>
<evidence type="ECO:0000259" key="1">
    <source>
        <dbReference type="PROSITE" id="PS50275"/>
    </source>
</evidence>